<dbReference type="InterPro" id="IPR047769">
    <property type="entry name" value="MFS_ArsJ"/>
</dbReference>
<feature type="transmembrane region" description="Helical" evidence="4">
    <location>
        <begin position="239"/>
        <end position="264"/>
    </location>
</feature>
<feature type="transmembrane region" description="Helical" evidence="4">
    <location>
        <begin position="337"/>
        <end position="361"/>
    </location>
</feature>
<dbReference type="OrthoDB" id="186809at2"/>
<dbReference type="NCBIfam" id="NF033734">
    <property type="entry name" value="MFS_ArsJ"/>
    <property type="match status" value="1"/>
</dbReference>
<dbReference type="InterPro" id="IPR011701">
    <property type="entry name" value="MFS"/>
</dbReference>
<gene>
    <name evidence="5" type="primary">arsJ</name>
    <name evidence="5" type="ORF">FHP08_03110</name>
</gene>
<dbReference type="SUPFAM" id="SSF103473">
    <property type="entry name" value="MFS general substrate transporter"/>
    <property type="match status" value="1"/>
</dbReference>
<dbReference type="EMBL" id="VDUY01000001">
    <property type="protein sequence ID" value="TXL68683.1"/>
    <property type="molecule type" value="Genomic_DNA"/>
</dbReference>
<evidence type="ECO:0000256" key="1">
    <source>
        <dbReference type="ARBA" id="ARBA00022692"/>
    </source>
</evidence>
<feature type="transmembrane region" description="Helical" evidence="4">
    <location>
        <begin position="64"/>
        <end position="85"/>
    </location>
</feature>
<evidence type="ECO:0000256" key="2">
    <source>
        <dbReference type="ARBA" id="ARBA00022989"/>
    </source>
</evidence>
<evidence type="ECO:0000256" key="3">
    <source>
        <dbReference type="ARBA" id="ARBA00023136"/>
    </source>
</evidence>
<feature type="transmembrane region" description="Helical" evidence="4">
    <location>
        <begin position="270"/>
        <end position="291"/>
    </location>
</feature>
<feature type="transmembrane region" description="Helical" evidence="4">
    <location>
        <begin position="97"/>
        <end position="115"/>
    </location>
</feature>
<feature type="transmembrane region" description="Helical" evidence="4">
    <location>
        <begin position="373"/>
        <end position="395"/>
    </location>
</feature>
<sequence length="442" mass="46545">MPAGWSTWPAWCRTRASDPGGHPHVNTAARNYAIVTAAYWGFTLTDGALRMLVLLHFYRLGYSPFTLAFLFLLYEAAGVLANLVGGWLATRYGIARMLTAGLATQIFGFLLLSMLSPDWSAALSVAWVVLAQGVCGVAKDLTKTASKSAIKLTAGEASGTLFKWVAWFTGSKNAMKGVGFFLGGLLLELLGFRGALWAMAALLAVVLAGVIAFVPRLMGRSKASKSVRELFAKNRGINLLAAARVALFGARDVWFVVGVPVFLYASGWTFTMVGGFLAAWTIGYGLVQAIAPALVRRSADGLSREVPAARWWSAALALVPVALAAAVALEAPNLEWVVVLGLGVFGFAFAVNSSVHSYLILAYAGSEKAAEDVGFYYAANAAGRFSGTLMSGLLYQWGGLLWALAGSALMLVACWLVTLALPENAAAAARGRRPASGAGAAS</sequence>
<dbReference type="PANTHER" id="PTHR23547:SF1">
    <property type="entry name" value="MAJOR FACILITATOR SUPERFAMILY MFS_1"/>
    <property type="match status" value="1"/>
</dbReference>
<evidence type="ECO:0000313" key="6">
    <source>
        <dbReference type="Proteomes" id="UP000321548"/>
    </source>
</evidence>
<dbReference type="GO" id="GO:0022857">
    <property type="term" value="F:transmembrane transporter activity"/>
    <property type="evidence" value="ECO:0007669"/>
    <property type="project" value="InterPro"/>
</dbReference>
<keyword evidence="3 4" id="KW-0472">Membrane</keyword>
<dbReference type="InterPro" id="IPR036259">
    <property type="entry name" value="MFS_trans_sf"/>
</dbReference>
<feature type="transmembrane region" description="Helical" evidence="4">
    <location>
        <begin position="401"/>
        <end position="422"/>
    </location>
</feature>
<reference evidence="5 6" key="1">
    <citation type="submission" date="2019-06" db="EMBL/GenBank/DDBJ databases">
        <title>Quisquiliibacterium sp. nov., isolated from a maize field.</title>
        <authorList>
            <person name="Lin S.-Y."/>
            <person name="Tsai C.-F."/>
            <person name="Young C.-C."/>
        </authorList>
    </citation>
    <scope>NUCLEOTIDE SEQUENCE [LARGE SCALE GENOMIC DNA]</scope>
    <source>
        <strain evidence="5 6">CC-CFT501</strain>
    </source>
</reference>
<protein>
    <submittedName>
        <fullName evidence="5">Organoarsenical effux MFS transporter ArsJ</fullName>
    </submittedName>
</protein>
<proteinExistence type="predicted"/>
<evidence type="ECO:0000256" key="4">
    <source>
        <dbReference type="SAM" id="Phobius"/>
    </source>
</evidence>
<keyword evidence="6" id="KW-1185">Reference proteome</keyword>
<keyword evidence="2 4" id="KW-1133">Transmembrane helix</keyword>
<organism evidence="5 6">
    <name type="scientific">Zeimonas arvi</name>
    <dbReference type="NCBI Taxonomy" id="2498847"/>
    <lineage>
        <taxon>Bacteria</taxon>
        <taxon>Pseudomonadati</taxon>
        <taxon>Pseudomonadota</taxon>
        <taxon>Betaproteobacteria</taxon>
        <taxon>Burkholderiales</taxon>
        <taxon>Burkholderiaceae</taxon>
        <taxon>Zeimonas</taxon>
    </lineage>
</organism>
<keyword evidence="1 4" id="KW-0812">Transmembrane</keyword>
<feature type="transmembrane region" description="Helical" evidence="4">
    <location>
        <begin position="311"/>
        <end position="331"/>
    </location>
</feature>
<accession>A0A5C8P5V8</accession>
<dbReference type="Proteomes" id="UP000321548">
    <property type="component" value="Unassembled WGS sequence"/>
</dbReference>
<name>A0A5C8P5V8_9BURK</name>
<feature type="transmembrane region" description="Helical" evidence="4">
    <location>
        <begin position="196"/>
        <end position="218"/>
    </location>
</feature>
<feature type="transmembrane region" description="Helical" evidence="4">
    <location>
        <begin position="37"/>
        <end position="58"/>
    </location>
</feature>
<dbReference type="PANTHER" id="PTHR23547">
    <property type="entry name" value="MAJOR FACILITATOR SUPERFAMILY DOMAIN, GENERAL SUBSTRATE TRANSPORTER"/>
    <property type="match status" value="1"/>
</dbReference>
<dbReference type="Pfam" id="PF07690">
    <property type="entry name" value="MFS_1"/>
    <property type="match status" value="1"/>
</dbReference>
<evidence type="ECO:0000313" key="5">
    <source>
        <dbReference type="EMBL" id="TXL68683.1"/>
    </source>
</evidence>
<comment type="caution">
    <text evidence="5">The sequence shown here is derived from an EMBL/GenBank/DDBJ whole genome shotgun (WGS) entry which is preliminary data.</text>
</comment>
<dbReference type="Gene3D" id="1.20.1250.20">
    <property type="entry name" value="MFS general substrate transporter like domains"/>
    <property type="match status" value="1"/>
</dbReference>
<dbReference type="AlphaFoldDB" id="A0A5C8P5V8"/>